<dbReference type="PROSITE" id="PS50172">
    <property type="entry name" value="BRCT"/>
    <property type="match status" value="2"/>
</dbReference>
<keyword evidence="4" id="KW-0234">DNA repair</keyword>
<evidence type="ECO:0000313" key="8">
    <source>
        <dbReference type="EMBL" id="CAG5118439.1"/>
    </source>
</evidence>
<reference evidence="8" key="1">
    <citation type="submission" date="2021-04" db="EMBL/GenBank/DDBJ databases">
        <authorList>
            <consortium name="Molecular Ecology Group"/>
        </authorList>
    </citation>
    <scope>NUCLEOTIDE SEQUENCE</scope>
</reference>
<feature type="domain" description="BRCT" evidence="7">
    <location>
        <begin position="273"/>
        <end position="364"/>
    </location>
</feature>
<feature type="compositionally biased region" description="Polar residues" evidence="6">
    <location>
        <begin position="254"/>
        <end position="266"/>
    </location>
</feature>
<feature type="non-terminal residue" evidence="8">
    <location>
        <position position="366"/>
    </location>
</feature>
<dbReference type="FunFam" id="3.40.50.10190:FF:000012">
    <property type="entry name" value="X-ray repair cross complementing 1"/>
    <property type="match status" value="1"/>
</dbReference>
<proteinExistence type="predicted"/>
<dbReference type="Gene3D" id="3.40.50.10190">
    <property type="entry name" value="BRCT domain"/>
    <property type="match status" value="2"/>
</dbReference>
<keyword evidence="5" id="KW-0539">Nucleus</keyword>
<keyword evidence="2" id="KW-0677">Repeat</keyword>
<feature type="region of interest" description="Disordered" evidence="6">
    <location>
        <begin position="1"/>
        <end position="62"/>
    </location>
</feature>
<dbReference type="GO" id="GO:0003684">
    <property type="term" value="F:damaged DNA binding"/>
    <property type="evidence" value="ECO:0007669"/>
    <property type="project" value="InterPro"/>
</dbReference>
<evidence type="ECO:0000313" key="9">
    <source>
        <dbReference type="Proteomes" id="UP000678393"/>
    </source>
</evidence>
<dbReference type="SUPFAM" id="SSF52113">
    <property type="entry name" value="BRCT domain"/>
    <property type="match status" value="2"/>
</dbReference>
<dbReference type="GO" id="GO:0006284">
    <property type="term" value="P:base-excision repair"/>
    <property type="evidence" value="ECO:0007669"/>
    <property type="project" value="InterPro"/>
</dbReference>
<feature type="compositionally biased region" description="Acidic residues" evidence="6">
    <location>
        <begin position="204"/>
        <end position="214"/>
    </location>
</feature>
<dbReference type="Proteomes" id="UP000678393">
    <property type="component" value="Unassembled WGS sequence"/>
</dbReference>
<evidence type="ECO:0000256" key="5">
    <source>
        <dbReference type="ARBA" id="ARBA00023242"/>
    </source>
</evidence>
<gene>
    <name evidence="8" type="ORF">CUNI_LOCUS3997</name>
</gene>
<comment type="caution">
    <text evidence="8">The sequence shown here is derived from an EMBL/GenBank/DDBJ whole genome shotgun (WGS) entry which is preliminary data.</text>
</comment>
<feature type="compositionally biased region" description="Basic and acidic residues" evidence="6">
    <location>
        <begin position="215"/>
        <end position="230"/>
    </location>
</feature>
<evidence type="ECO:0000256" key="6">
    <source>
        <dbReference type="SAM" id="MobiDB-lite"/>
    </source>
</evidence>
<dbReference type="SMART" id="SM00292">
    <property type="entry name" value="BRCT"/>
    <property type="match status" value="2"/>
</dbReference>
<dbReference type="CDD" id="cd17725">
    <property type="entry name" value="BRCT_XRCC1_rpt1"/>
    <property type="match status" value="1"/>
</dbReference>
<dbReference type="CDD" id="cd17707">
    <property type="entry name" value="BRCT_XRCC1_rpt2"/>
    <property type="match status" value="1"/>
</dbReference>
<dbReference type="EMBL" id="CAJHNH020000555">
    <property type="protein sequence ID" value="CAG5118439.1"/>
    <property type="molecule type" value="Genomic_DNA"/>
</dbReference>
<evidence type="ECO:0000256" key="4">
    <source>
        <dbReference type="ARBA" id="ARBA00023204"/>
    </source>
</evidence>
<dbReference type="GO" id="GO:0006303">
    <property type="term" value="P:double-strand break repair via nonhomologous end joining"/>
    <property type="evidence" value="ECO:0007669"/>
    <property type="project" value="InterPro"/>
</dbReference>
<evidence type="ECO:0000256" key="2">
    <source>
        <dbReference type="ARBA" id="ARBA00022737"/>
    </source>
</evidence>
<organism evidence="8 9">
    <name type="scientific">Candidula unifasciata</name>
    <dbReference type="NCBI Taxonomy" id="100452"/>
    <lineage>
        <taxon>Eukaryota</taxon>
        <taxon>Metazoa</taxon>
        <taxon>Spiralia</taxon>
        <taxon>Lophotrochozoa</taxon>
        <taxon>Mollusca</taxon>
        <taxon>Gastropoda</taxon>
        <taxon>Heterobranchia</taxon>
        <taxon>Euthyneura</taxon>
        <taxon>Panpulmonata</taxon>
        <taxon>Eupulmonata</taxon>
        <taxon>Stylommatophora</taxon>
        <taxon>Helicina</taxon>
        <taxon>Helicoidea</taxon>
        <taxon>Geomitridae</taxon>
        <taxon>Candidula</taxon>
    </lineage>
</organism>
<dbReference type="InterPro" id="IPR001357">
    <property type="entry name" value="BRCT_dom"/>
</dbReference>
<evidence type="ECO:0000256" key="3">
    <source>
        <dbReference type="ARBA" id="ARBA00022763"/>
    </source>
</evidence>
<dbReference type="PANTHER" id="PTHR11370">
    <property type="entry name" value="DNA-REPAIR PROTEIN XRCC1"/>
    <property type="match status" value="1"/>
</dbReference>
<accession>A0A8S3YMV8</accession>
<keyword evidence="3" id="KW-0227">DNA damage</keyword>
<dbReference type="FunFam" id="3.40.50.10190:FF:000008">
    <property type="entry name" value="X-ray repair cross complementing 1"/>
    <property type="match status" value="1"/>
</dbReference>
<feature type="compositionally biased region" description="Acidic residues" evidence="6">
    <location>
        <begin position="236"/>
        <end position="250"/>
    </location>
</feature>
<evidence type="ECO:0000256" key="1">
    <source>
        <dbReference type="ARBA" id="ARBA00004123"/>
    </source>
</evidence>
<dbReference type="OrthoDB" id="25840at2759"/>
<feature type="domain" description="BRCT" evidence="7">
    <location>
        <begin position="64"/>
        <end position="151"/>
    </location>
</feature>
<dbReference type="InterPro" id="IPR045080">
    <property type="entry name" value="BRCT_XRCC1_rpt1"/>
</dbReference>
<dbReference type="InterPro" id="IPR036420">
    <property type="entry name" value="BRCT_dom_sf"/>
</dbReference>
<name>A0A8S3YMV8_9EUPU</name>
<dbReference type="GO" id="GO:0005634">
    <property type="term" value="C:nucleus"/>
    <property type="evidence" value="ECO:0007669"/>
    <property type="project" value="UniProtKB-SubCell"/>
</dbReference>
<comment type="subcellular location">
    <subcellularLocation>
        <location evidence="1">Nucleus</location>
    </subcellularLocation>
</comment>
<feature type="compositionally biased region" description="Basic and acidic residues" evidence="6">
    <location>
        <begin position="163"/>
        <end position="177"/>
    </location>
</feature>
<dbReference type="AlphaFoldDB" id="A0A8S3YMV8"/>
<dbReference type="GO" id="GO:0000012">
    <property type="term" value="P:single strand break repair"/>
    <property type="evidence" value="ECO:0007669"/>
    <property type="project" value="InterPro"/>
</dbReference>
<feature type="region of interest" description="Disordered" evidence="6">
    <location>
        <begin position="151"/>
        <end position="272"/>
    </location>
</feature>
<dbReference type="Pfam" id="PF00533">
    <property type="entry name" value="BRCT"/>
    <property type="match status" value="2"/>
</dbReference>
<feature type="compositionally biased region" description="Low complexity" evidence="6">
    <location>
        <begin position="30"/>
        <end position="43"/>
    </location>
</feature>
<keyword evidence="9" id="KW-1185">Reference proteome</keyword>
<feature type="compositionally biased region" description="Polar residues" evidence="6">
    <location>
        <begin position="179"/>
        <end position="188"/>
    </location>
</feature>
<sequence length="366" mass="40875">VTTKEVAASKSEKEPEENVPVKTPLKRKSTSLSSVSSTSSTVTGEKSALKRTKTEPATPSAAKSFSQLMEGVVFVLSGFQNPYRSQLRDQALEMGAKYRPDWGRGCTHLVCAFPNTPKYQQVAGKGKIVTKAWIIDCYKNKKLLPWRNYRLGDADSPDESSDEEKVSSQPKRQDKKATPQASPAQSTSSHKETKPPIKTAVTYDDSDSGGDTEDELRKIDEKEERDKAKENISATTEDDPYGNSTDEDDLQLSKPASMNSVNQGDGSDSGLPDLPDFFSDKHFFFYGDLDPGEQRLLTRYIAAYNGEVEDYMSKKVNFVVTTQKWDDNFHQAVTENPQLIFVKPTWIKVCHESDKLQPYQPHIVVP</sequence>
<dbReference type="PANTHER" id="PTHR11370:SF5">
    <property type="entry name" value="DNA REPAIR PROTEIN XRCC1"/>
    <property type="match status" value="1"/>
</dbReference>
<evidence type="ECO:0000259" key="7">
    <source>
        <dbReference type="PROSITE" id="PS50172"/>
    </source>
</evidence>
<protein>
    <recommendedName>
        <fullName evidence="7">BRCT domain-containing protein</fullName>
    </recommendedName>
</protein>